<keyword evidence="3" id="KW-0547">Nucleotide-binding</keyword>
<evidence type="ECO:0000256" key="5">
    <source>
        <dbReference type="ARBA" id="ARBA00036813"/>
    </source>
</evidence>
<dbReference type="InterPro" id="IPR042099">
    <property type="entry name" value="ANL_N_sf"/>
</dbReference>
<comment type="catalytic activity">
    <reaction evidence="5">
        <text>a long-chain fatty acid + ATP + CoA = a long-chain fatty acyl-CoA + AMP + diphosphate</text>
        <dbReference type="Rhea" id="RHEA:15421"/>
        <dbReference type="ChEBI" id="CHEBI:30616"/>
        <dbReference type="ChEBI" id="CHEBI:33019"/>
        <dbReference type="ChEBI" id="CHEBI:57287"/>
        <dbReference type="ChEBI" id="CHEBI:57560"/>
        <dbReference type="ChEBI" id="CHEBI:83139"/>
        <dbReference type="ChEBI" id="CHEBI:456215"/>
        <dbReference type="EC" id="6.2.1.3"/>
    </reaction>
</comment>
<evidence type="ECO:0000313" key="7">
    <source>
        <dbReference type="EMBL" id="KAG5164919.1"/>
    </source>
</evidence>
<evidence type="ECO:0000256" key="4">
    <source>
        <dbReference type="ARBA" id="ARBA00022840"/>
    </source>
</evidence>
<dbReference type="PANTHER" id="PTHR43272">
    <property type="entry name" value="LONG-CHAIN-FATTY-ACID--COA LIGASE"/>
    <property type="match status" value="1"/>
</dbReference>
<dbReference type="InterPro" id="IPR020845">
    <property type="entry name" value="AMP-binding_CS"/>
</dbReference>
<dbReference type="PROSITE" id="PS00455">
    <property type="entry name" value="AMP_BINDING"/>
    <property type="match status" value="1"/>
</dbReference>
<dbReference type="InterPro" id="IPR000873">
    <property type="entry name" value="AMP-dep_synth/lig_dom"/>
</dbReference>
<dbReference type="GO" id="GO:0005783">
    <property type="term" value="C:endoplasmic reticulum"/>
    <property type="evidence" value="ECO:0007669"/>
    <property type="project" value="TreeGrafter"/>
</dbReference>
<evidence type="ECO:0000259" key="6">
    <source>
        <dbReference type="Pfam" id="PF00501"/>
    </source>
</evidence>
<protein>
    <recommendedName>
        <fullName evidence="6">AMP-dependent synthetase/ligase domain-containing protein</fullName>
    </recommendedName>
</protein>
<organism evidence="7">
    <name type="scientific">Psilocybe cubensis</name>
    <name type="common">Psychedelic mushroom</name>
    <name type="synonym">Stropharia cubensis</name>
    <dbReference type="NCBI Taxonomy" id="181762"/>
    <lineage>
        <taxon>Eukaryota</taxon>
        <taxon>Fungi</taxon>
        <taxon>Dikarya</taxon>
        <taxon>Basidiomycota</taxon>
        <taxon>Agaricomycotina</taxon>
        <taxon>Agaricomycetes</taxon>
        <taxon>Agaricomycetidae</taxon>
        <taxon>Agaricales</taxon>
        <taxon>Agaricineae</taxon>
        <taxon>Strophariaceae</taxon>
        <taxon>Psilocybe</taxon>
    </lineage>
</organism>
<comment type="similarity">
    <text evidence="1">Belongs to the ATP-dependent AMP-binding enzyme family.</text>
</comment>
<feature type="domain" description="AMP-dependent synthetase/ligase" evidence="6">
    <location>
        <begin position="104"/>
        <end position="530"/>
    </location>
</feature>
<dbReference type="AlphaFoldDB" id="A0A8H7XSB2"/>
<evidence type="ECO:0000256" key="2">
    <source>
        <dbReference type="ARBA" id="ARBA00022598"/>
    </source>
</evidence>
<name>A0A8H7XSB2_PSICU</name>
<dbReference type="OrthoDB" id="1700726at2759"/>
<sequence length="710" mass="76616">MAPLNLRPPGFFGANTVEISPPARTGETGIRRLAVCADRLITTPDSSIVTVPDIISYAARTHEHSPALGWRDVIKVHEEVKEVKKKGGRDGETERKTWKYFELSEYKYLDYVQLKEAISEVARALVDIGIGTEDVVDIFAQTSVNWQLISHACALISTTAATAYDTLGESGLTHSLNEPKCIAVFTNPELLPMVARVLPHTPTVRYVFYDGQPSTKQLDEIKGNSGIRAIHIDELRTRGRELSISILDSRKPTPSTTACIMYTSGSTGTPKGVILTHANLIAAVGAVHFVFSPHLPAGGRYIAYLPLAHVLEYVVELCAVFCGIASGYARPKTLTDASVRGCRGDLAALRPNVLFGVPAVYETIRKAVLARVDGAGRISRAFFYGALTVKRWAGAYVPGVSWVVDRIVFKKIQEAVGGDITFAVNGGAGISKATQEFFNDAVMPLTQGYGLTETSGMGAFLPPELLSYSTLGAVGIPGPCLEVKLVDVPELGYFTGTGGDDNVSGGSGKLGHLQQGEIWLRGMSVTPGYFNREDLNSDPSVFTEEDGVRWFRTGDIGQWNADGTLSVVDRVKNLVKMRSGEYIALERLESTYKSSTLVSNLCIIAGPEMAQPVAVVVPHEGNLRAELSSSEPLPDLCQSTSAQTTVLKSLASLAKKNGFARMEIPCAVLLSSEEWTSENGMCTAAGKVNRARVREVWGKEVDRVVLEGGD</sequence>
<dbReference type="GO" id="GO:0005811">
    <property type="term" value="C:lipid droplet"/>
    <property type="evidence" value="ECO:0007669"/>
    <property type="project" value="TreeGrafter"/>
</dbReference>
<evidence type="ECO:0000256" key="3">
    <source>
        <dbReference type="ARBA" id="ARBA00022741"/>
    </source>
</evidence>
<dbReference type="GO" id="GO:0035336">
    <property type="term" value="P:long-chain fatty-acyl-CoA metabolic process"/>
    <property type="evidence" value="ECO:0007669"/>
    <property type="project" value="TreeGrafter"/>
</dbReference>
<reference evidence="7" key="1">
    <citation type="submission" date="2021-02" db="EMBL/GenBank/DDBJ databases">
        <title>Psilocybe cubensis genome.</title>
        <authorList>
            <person name="Mckernan K.J."/>
            <person name="Crawford S."/>
            <person name="Trippe A."/>
            <person name="Kane L.T."/>
            <person name="Mclaughlin S."/>
        </authorList>
    </citation>
    <scope>NUCLEOTIDE SEQUENCE [LARGE SCALE GENOMIC DNA]</scope>
    <source>
        <strain evidence="7">MGC-MH-2018</strain>
    </source>
</reference>
<dbReference type="PANTHER" id="PTHR43272:SF83">
    <property type="entry name" value="ACYL-COA SYNTHETASE LONG-CHAIN, ISOFORM J"/>
    <property type="match status" value="1"/>
</dbReference>
<dbReference type="GO" id="GO:0004467">
    <property type="term" value="F:long-chain fatty acid-CoA ligase activity"/>
    <property type="evidence" value="ECO:0007669"/>
    <property type="project" value="UniProtKB-EC"/>
</dbReference>
<dbReference type="GO" id="GO:0005886">
    <property type="term" value="C:plasma membrane"/>
    <property type="evidence" value="ECO:0007669"/>
    <property type="project" value="TreeGrafter"/>
</dbReference>
<gene>
    <name evidence="7" type="ORF">JR316_010566</name>
</gene>
<dbReference type="GO" id="GO:0005524">
    <property type="term" value="F:ATP binding"/>
    <property type="evidence" value="ECO:0007669"/>
    <property type="project" value="UniProtKB-KW"/>
</dbReference>
<keyword evidence="2" id="KW-0436">Ligase</keyword>
<keyword evidence="4" id="KW-0067">ATP-binding</keyword>
<accession>A0A8H7XSB2</accession>
<dbReference type="EMBL" id="JAFIQS010000011">
    <property type="protein sequence ID" value="KAG5164919.1"/>
    <property type="molecule type" value="Genomic_DNA"/>
</dbReference>
<dbReference type="Gene3D" id="3.40.50.12780">
    <property type="entry name" value="N-terminal domain of ligase-like"/>
    <property type="match status" value="1"/>
</dbReference>
<comment type="caution">
    <text evidence="7">The sequence shown here is derived from an EMBL/GenBank/DDBJ whole genome shotgun (WGS) entry which is preliminary data.</text>
</comment>
<dbReference type="SUPFAM" id="SSF56801">
    <property type="entry name" value="Acetyl-CoA synthetase-like"/>
    <property type="match status" value="1"/>
</dbReference>
<evidence type="ECO:0000256" key="1">
    <source>
        <dbReference type="ARBA" id="ARBA00006432"/>
    </source>
</evidence>
<dbReference type="Pfam" id="PF00501">
    <property type="entry name" value="AMP-binding"/>
    <property type="match status" value="1"/>
</dbReference>
<proteinExistence type="inferred from homology"/>